<proteinExistence type="predicted"/>
<accession>A0ABY3TW03</accession>
<dbReference type="RefSeq" id="WP_240179991.1">
    <property type="nucleotide sequence ID" value="NZ_CP092362.2"/>
</dbReference>
<sequence length="76" mass="8073">MRELICPIPGTASITDRDWSLSEAVRFGIVSGAALLMTPATQPCARSEVERLVEVTEEAADLQWGGCAAVGEALVR</sequence>
<keyword evidence="2" id="KW-1185">Reference proteome</keyword>
<gene>
    <name evidence="1" type="ORF">MI149_12730</name>
</gene>
<dbReference type="Proteomes" id="UP001055337">
    <property type="component" value="Chromosome"/>
</dbReference>
<reference evidence="1" key="1">
    <citation type="submission" date="2022-08" db="EMBL/GenBank/DDBJ databases">
        <title>Whole genome sequencing of non-tuberculosis mycobacteria type-strains.</title>
        <authorList>
            <person name="Igarashi Y."/>
            <person name="Osugi A."/>
            <person name="Mitarai S."/>
        </authorList>
    </citation>
    <scope>NUCLEOTIDE SEQUENCE</scope>
    <source>
        <strain evidence="1">JCM 16369</strain>
    </source>
</reference>
<evidence type="ECO:0000313" key="2">
    <source>
        <dbReference type="Proteomes" id="UP001055337"/>
    </source>
</evidence>
<organism evidence="1 2">
    <name type="scientific">Mycolicibacterium crocinum</name>
    <dbReference type="NCBI Taxonomy" id="388459"/>
    <lineage>
        <taxon>Bacteria</taxon>
        <taxon>Bacillati</taxon>
        <taxon>Actinomycetota</taxon>
        <taxon>Actinomycetes</taxon>
        <taxon>Mycobacteriales</taxon>
        <taxon>Mycobacteriaceae</taxon>
        <taxon>Mycolicibacterium</taxon>
    </lineage>
</organism>
<dbReference type="EMBL" id="CP092362">
    <property type="protein sequence ID" value="ULN43849.1"/>
    <property type="molecule type" value="Genomic_DNA"/>
</dbReference>
<evidence type="ECO:0000313" key="1">
    <source>
        <dbReference type="EMBL" id="ULN43849.1"/>
    </source>
</evidence>
<name>A0ABY3TW03_9MYCO</name>
<protein>
    <submittedName>
        <fullName evidence="1">Uncharacterized protein</fullName>
    </submittedName>
</protein>